<name>A0A3B0JSI2_DROGU</name>
<dbReference type="EMBL" id="OUUW01000002">
    <property type="protein sequence ID" value="SPP76649.1"/>
    <property type="molecule type" value="Genomic_DNA"/>
</dbReference>
<dbReference type="InterPro" id="IPR042814">
    <property type="entry name" value="Morn5"/>
</dbReference>
<keyword evidence="3" id="KW-0677">Repeat</keyword>
<evidence type="ECO:0000256" key="2">
    <source>
        <dbReference type="ARBA" id="ARBA00016322"/>
    </source>
</evidence>
<dbReference type="PANTHER" id="PTHR46437">
    <property type="entry name" value="MORN REPEAT-CONTAINING PROTEIN 5"/>
    <property type="match status" value="1"/>
</dbReference>
<accession>A0A3B0JSI2</accession>
<keyword evidence="4" id="KW-0282">Flagellum</keyword>
<protein>
    <recommendedName>
        <fullName evidence="2">MORN repeat-containing protein 5</fullName>
    </recommendedName>
</protein>
<evidence type="ECO:0000313" key="7">
    <source>
        <dbReference type="EMBL" id="SPP76649.1"/>
    </source>
</evidence>
<dbReference type="Gene3D" id="2.20.110.10">
    <property type="entry name" value="Histone H3 K4-specific methyltransferase SET7/9 N-terminal domain"/>
    <property type="match status" value="1"/>
</dbReference>
<dbReference type="AlphaFoldDB" id="A0A3B0JSI2"/>
<reference evidence="8" key="1">
    <citation type="submission" date="2018-01" db="EMBL/GenBank/DDBJ databases">
        <authorList>
            <person name="Alioto T."/>
            <person name="Alioto T."/>
        </authorList>
    </citation>
    <scope>NUCLEOTIDE SEQUENCE [LARGE SCALE GENOMIC DNA]</scope>
</reference>
<organism evidence="7 8">
    <name type="scientific">Drosophila guanche</name>
    <name type="common">Fruit fly</name>
    <dbReference type="NCBI Taxonomy" id="7266"/>
    <lineage>
        <taxon>Eukaryota</taxon>
        <taxon>Metazoa</taxon>
        <taxon>Ecdysozoa</taxon>
        <taxon>Arthropoda</taxon>
        <taxon>Hexapoda</taxon>
        <taxon>Insecta</taxon>
        <taxon>Pterygota</taxon>
        <taxon>Neoptera</taxon>
        <taxon>Endopterygota</taxon>
        <taxon>Diptera</taxon>
        <taxon>Brachycera</taxon>
        <taxon>Muscomorpha</taxon>
        <taxon>Ephydroidea</taxon>
        <taxon>Drosophilidae</taxon>
        <taxon>Drosophila</taxon>
        <taxon>Sophophora</taxon>
    </lineage>
</organism>
<evidence type="ECO:0000256" key="5">
    <source>
        <dbReference type="ARBA" id="ARBA00023069"/>
    </source>
</evidence>
<dbReference type="SMART" id="SM00698">
    <property type="entry name" value="MORN"/>
    <property type="match status" value="2"/>
</dbReference>
<gene>
    <name evidence="7" type="ORF">DGUA_6G007212</name>
</gene>
<evidence type="ECO:0000256" key="6">
    <source>
        <dbReference type="ARBA" id="ARBA00023273"/>
    </source>
</evidence>
<keyword evidence="6" id="KW-0966">Cell projection</keyword>
<dbReference type="STRING" id="7266.A0A3B0JSI2"/>
<dbReference type="OrthoDB" id="300500at2759"/>
<keyword evidence="8" id="KW-1185">Reference proteome</keyword>
<dbReference type="GO" id="GO:0031514">
    <property type="term" value="C:motile cilium"/>
    <property type="evidence" value="ECO:0007669"/>
    <property type="project" value="UniProtKB-SubCell"/>
</dbReference>
<dbReference type="Proteomes" id="UP000268350">
    <property type="component" value="Unassembled WGS sequence"/>
</dbReference>
<evidence type="ECO:0000256" key="1">
    <source>
        <dbReference type="ARBA" id="ARBA00004230"/>
    </source>
</evidence>
<keyword evidence="5" id="KW-0969">Cilium</keyword>
<evidence type="ECO:0000256" key="3">
    <source>
        <dbReference type="ARBA" id="ARBA00022737"/>
    </source>
</evidence>
<dbReference type="PANTHER" id="PTHR46437:SF1">
    <property type="entry name" value="MORN REPEAT-CONTAINING PROTEIN 5"/>
    <property type="match status" value="1"/>
</dbReference>
<sequence length="372" mass="43500">MSTIGVETTPLRHFITRSSYEGAWNKEVNMMDGFGTYRYPDGSEYRGRFHHGKFHGFGHLRLAQPYRFTIKGVFDHGKLESIEDMWFPDGLHVQGQFAGNRFDSSEWDYLTPQDRRYQAERRYSQPPVGPTAYVTNSLKPRGVPKDCYDVEEGIYNPKTGWLMDRPPPFTSSIYVGCPREKNWILRYCRHARKERILEPPPYFCRRIMDNNLVTELSQLPQTDIYAPNERLERQRYYHKLCKEKGKSKPRTETSALKCTTNSKARATAQCIRAYDRLAQRRELEEFRDLQSTKRKPRHWTSSSDVQRVDSVGGSSCRSDSFAFEPIPLDIKETYDSANVMMNKKVADNFNVVQSNMIRRSSFMELSRSIFQL</sequence>
<evidence type="ECO:0000256" key="4">
    <source>
        <dbReference type="ARBA" id="ARBA00022846"/>
    </source>
</evidence>
<dbReference type="InterPro" id="IPR003409">
    <property type="entry name" value="MORN"/>
</dbReference>
<evidence type="ECO:0000313" key="8">
    <source>
        <dbReference type="Proteomes" id="UP000268350"/>
    </source>
</evidence>
<comment type="subcellular location">
    <subcellularLocation>
        <location evidence="1">Cell projection</location>
        <location evidence="1">Cilium</location>
        <location evidence="1">Flagellum</location>
    </subcellularLocation>
</comment>
<proteinExistence type="predicted"/>
<dbReference type="SUPFAM" id="SSF82185">
    <property type="entry name" value="Histone H3 K4-specific methyltransferase SET7/9 N-terminal domain"/>
    <property type="match status" value="1"/>
</dbReference>
<dbReference type="OMA" id="VEDMWFS"/>